<keyword evidence="1" id="KW-1133">Transmembrane helix</keyword>
<feature type="transmembrane region" description="Helical" evidence="1">
    <location>
        <begin position="450"/>
        <end position="470"/>
    </location>
</feature>
<gene>
    <name evidence="2" type="ORF">SAMN05216552_101328</name>
</gene>
<evidence type="ECO:0000313" key="2">
    <source>
        <dbReference type="EMBL" id="SFU88874.1"/>
    </source>
</evidence>
<keyword evidence="2" id="KW-0808">Transferase</keyword>
<dbReference type="GO" id="GO:0016740">
    <property type="term" value="F:transferase activity"/>
    <property type="evidence" value="ECO:0007669"/>
    <property type="project" value="UniProtKB-KW"/>
</dbReference>
<feature type="transmembrane region" description="Helical" evidence="1">
    <location>
        <begin position="347"/>
        <end position="364"/>
    </location>
</feature>
<feature type="transmembrane region" description="Helical" evidence="1">
    <location>
        <begin position="419"/>
        <end position="438"/>
    </location>
</feature>
<dbReference type="Proteomes" id="UP000199391">
    <property type="component" value="Unassembled WGS sequence"/>
</dbReference>
<dbReference type="STRING" id="1035707.SAMN05216552_101328"/>
<reference evidence="3" key="1">
    <citation type="submission" date="2016-10" db="EMBL/GenBank/DDBJ databases">
        <authorList>
            <person name="Varghese N."/>
            <person name="Submissions S."/>
        </authorList>
    </citation>
    <scope>NUCLEOTIDE SEQUENCE [LARGE SCALE GENOMIC DNA]</scope>
    <source>
        <strain evidence="3">CGMCC 1.11014</strain>
    </source>
</reference>
<proteinExistence type="predicted"/>
<dbReference type="AlphaFoldDB" id="A0A1I7JUM6"/>
<feature type="transmembrane region" description="Helical" evidence="1">
    <location>
        <begin position="239"/>
        <end position="260"/>
    </location>
</feature>
<feature type="transmembrane region" description="Helical" evidence="1">
    <location>
        <begin position="319"/>
        <end position="341"/>
    </location>
</feature>
<keyword evidence="1" id="KW-0812">Transmembrane</keyword>
<feature type="transmembrane region" description="Helical" evidence="1">
    <location>
        <begin position="6"/>
        <end position="28"/>
    </location>
</feature>
<sequence>MKPVRLPAAATLALPRWALYALGLLYILPGLIGREPWKNDDAASFGIMWTMARGGWQDWLWPNIAGLSMSDEGPLAFWLGALCIKLFGWLLGDVLAARVATVGVFLLGTLSLWYVTFALGRRQDAQPLKLAFGGQPEPDDFGRTLADAATLIYLGSLGLIMHSHVTTAEPLQVSLLALLLYRSVRYMELPSLRNAALIGLALGLMALARGWLPPVFFAVALFLCGRFLAMPAARTVRDLALALATGALLVLPWALAVTLLRPYGASPLPGWLSWNLNQLAPPTLLSVRYFFRVGVWFFWPAWPFAGWAIYAWRRQTRALHIVVPVTFVAMAALLALCHPAPEQGQLLMLLPPLAIMAAFGLLTMKRGAINAIDWFSVMVLTLCAATLWLFWNAKLSGWPAKAARNALKLVPGFTPQFDTLAVLVALLSTAGWFLLVHWRLSRQPAVLWRAVVLSSGGVILVWILLMTLFLPDMNYSKSYAAVARQAASKLPPGADCVETNVGPAQRASFAYFGGMPFTGVGGGRCPLVLVQDDQRVDDERELPAAYRQPDWTLLWEGRRASDRHERFRLYRRPGQ</sequence>
<protein>
    <submittedName>
        <fullName evidence="2">4-amino-4-deoxy-L-arabinose transferase</fullName>
    </submittedName>
</protein>
<dbReference type="EMBL" id="FPBO01000013">
    <property type="protein sequence ID" value="SFU88874.1"/>
    <property type="molecule type" value="Genomic_DNA"/>
</dbReference>
<organism evidence="2 3">
    <name type="scientific">Pseudoduganella namucuonensis</name>
    <dbReference type="NCBI Taxonomy" id="1035707"/>
    <lineage>
        <taxon>Bacteria</taxon>
        <taxon>Pseudomonadati</taxon>
        <taxon>Pseudomonadota</taxon>
        <taxon>Betaproteobacteria</taxon>
        <taxon>Burkholderiales</taxon>
        <taxon>Oxalobacteraceae</taxon>
        <taxon>Telluria group</taxon>
        <taxon>Pseudoduganella</taxon>
    </lineage>
</organism>
<feature type="transmembrane region" description="Helical" evidence="1">
    <location>
        <begin position="289"/>
        <end position="312"/>
    </location>
</feature>
<feature type="transmembrane region" description="Helical" evidence="1">
    <location>
        <begin position="75"/>
        <end position="92"/>
    </location>
</feature>
<dbReference type="OrthoDB" id="8556356at2"/>
<evidence type="ECO:0000256" key="1">
    <source>
        <dbReference type="SAM" id="Phobius"/>
    </source>
</evidence>
<feature type="transmembrane region" description="Helical" evidence="1">
    <location>
        <begin position="98"/>
        <end position="119"/>
    </location>
</feature>
<keyword evidence="1" id="KW-0472">Membrane</keyword>
<accession>A0A1I7JUM6</accession>
<feature type="transmembrane region" description="Helical" evidence="1">
    <location>
        <begin position="371"/>
        <end position="391"/>
    </location>
</feature>
<keyword evidence="3" id="KW-1185">Reference proteome</keyword>
<dbReference type="RefSeq" id="WP_093556415.1">
    <property type="nucleotide sequence ID" value="NZ_FPBO01000013.1"/>
</dbReference>
<name>A0A1I7JUM6_9BURK</name>
<evidence type="ECO:0000313" key="3">
    <source>
        <dbReference type="Proteomes" id="UP000199391"/>
    </source>
</evidence>
<feature type="transmembrane region" description="Helical" evidence="1">
    <location>
        <begin position="214"/>
        <end position="232"/>
    </location>
</feature>